<dbReference type="Gene3D" id="1.20.1270.60">
    <property type="entry name" value="Arfaptin homology (AH) domain/BAR domain"/>
    <property type="match status" value="1"/>
</dbReference>
<dbReference type="STRING" id="461836.A0A0L0D4Q5"/>
<dbReference type="GO" id="GO:0035091">
    <property type="term" value="F:phosphatidylinositol binding"/>
    <property type="evidence" value="ECO:0007669"/>
    <property type="project" value="InterPro"/>
</dbReference>
<organism evidence="3 4">
    <name type="scientific">Thecamonas trahens ATCC 50062</name>
    <dbReference type="NCBI Taxonomy" id="461836"/>
    <lineage>
        <taxon>Eukaryota</taxon>
        <taxon>Apusozoa</taxon>
        <taxon>Apusomonadida</taxon>
        <taxon>Apusomonadidae</taxon>
        <taxon>Thecamonas</taxon>
    </lineage>
</organism>
<dbReference type="EMBL" id="GL349446">
    <property type="protein sequence ID" value="KNC47304.1"/>
    <property type="molecule type" value="Genomic_DNA"/>
</dbReference>
<dbReference type="OMA" id="LWETFLM"/>
<dbReference type="GO" id="GO:0005768">
    <property type="term" value="C:endosome"/>
    <property type="evidence" value="ECO:0007669"/>
    <property type="project" value="TreeGrafter"/>
</dbReference>
<dbReference type="RefSeq" id="XP_013759645.1">
    <property type="nucleotide sequence ID" value="XM_013904191.1"/>
</dbReference>
<dbReference type="InterPro" id="IPR001683">
    <property type="entry name" value="PX_dom"/>
</dbReference>
<reference evidence="3 4" key="1">
    <citation type="submission" date="2010-05" db="EMBL/GenBank/DDBJ databases">
        <title>The Genome Sequence of Thecamonas trahens ATCC 50062.</title>
        <authorList>
            <consortium name="The Broad Institute Genome Sequencing Platform"/>
            <person name="Russ C."/>
            <person name="Cuomo C."/>
            <person name="Shea T."/>
            <person name="Young S.K."/>
            <person name="Zeng Q."/>
            <person name="Koehrsen M."/>
            <person name="Haas B."/>
            <person name="Borodovsky M."/>
            <person name="Guigo R."/>
            <person name="Alvarado L."/>
            <person name="Berlin A."/>
            <person name="Bochicchio J."/>
            <person name="Borenstein D."/>
            <person name="Chapman S."/>
            <person name="Chen Z."/>
            <person name="Freedman E."/>
            <person name="Gellesch M."/>
            <person name="Goldberg J."/>
            <person name="Griggs A."/>
            <person name="Gujja S."/>
            <person name="Heilman E."/>
            <person name="Heiman D."/>
            <person name="Hepburn T."/>
            <person name="Howarth C."/>
            <person name="Jen D."/>
            <person name="Larson L."/>
            <person name="Mehta T."/>
            <person name="Park D."/>
            <person name="Pearson M."/>
            <person name="Roberts A."/>
            <person name="Saif S."/>
            <person name="Shenoy N."/>
            <person name="Sisk P."/>
            <person name="Stolte C."/>
            <person name="Sykes S."/>
            <person name="Thomson T."/>
            <person name="Walk T."/>
            <person name="White J."/>
            <person name="Yandava C."/>
            <person name="Burger G."/>
            <person name="Gray M.W."/>
            <person name="Holland P.W.H."/>
            <person name="King N."/>
            <person name="Lang F.B.F."/>
            <person name="Roger A.J."/>
            <person name="Ruiz-Trillo I."/>
            <person name="Lander E."/>
            <person name="Nusbaum C."/>
        </authorList>
    </citation>
    <scope>NUCLEOTIDE SEQUENCE [LARGE SCALE GENOMIC DNA]</scope>
    <source>
        <strain evidence="3 4">ATCC 50062</strain>
    </source>
</reference>
<dbReference type="InterPro" id="IPR027267">
    <property type="entry name" value="AH/BAR_dom_sf"/>
</dbReference>
<dbReference type="PANTHER" id="PTHR10555:SF170">
    <property type="entry name" value="FI18122P1"/>
    <property type="match status" value="1"/>
</dbReference>
<evidence type="ECO:0000313" key="4">
    <source>
        <dbReference type="Proteomes" id="UP000054408"/>
    </source>
</evidence>
<proteinExistence type="predicted"/>
<feature type="region of interest" description="Disordered" evidence="1">
    <location>
        <begin position="1"/>
        <end position="23"/>
    </location>
</feature>
<dbReference type="PROSITE" id="PS50195">
    <property type="entry name" value="PX"/>
    <property type="match status" value="1"/>
</dbReference>
<dbReference type="GeneID" id="25563315"/>
<dbReference type="SUPFAM" id="SSF64268">
    <property type="entry name" value="PX domain"/>
    <property type="match status" value="1"/>
</dbReference>
<dbReference type="Proteomes" id="UP000054408">
    <property type="component" value="Unassembled WGS sequence"/>
</dbReference>
<dbReference type="eggNOG" id="KOG2273">
    <property type="taxonomic scope" value="Eukaryota"/>
</dbReference>
<feature type="compositionally biased region" description="Low complexity" evidence="1">
    <location>
        <begin position="8"/>
        <end position="23"/>
    </location>
</feature>
<dbReference type="Pfam" id="PF00787">
    <property type="entry name" value="PX"/>
    <property type="match status" value="1"/>
</dbReference>
<name>A0A0L0D4Q5_THETB</name>
<dbReference type="SMART" id="SM00312">
    <property type="entry name" value="PX"/>
    <property type="match status" value="1"/>
</dbReference>
<dbReference type="Gene3D" id="3.30.1520.10">
    <property type="entry name" value="Phox-like domain"/>
    <property type="match status" value="1"/>
</dbReference>
<evidence type="ECO:0000313" key="3">
    <source>
        <dbReference type="EMBL" id="KNC47304.1"/>
    </source>
</evidence>
<accession>A0A0L0D4Q5</accession>
<evidence type="ECO:0000256" key="1">
    <source>
        <dbReference type="SAM" id="MobiDB-lite"/>
    </source>
</evidence>
<dbReference type="OrthoDB" id="271164at2759"/>
<dbReference type="PANTHER" id="PTHR10555">
    <property type="entry name" value="SORTING NEXIN"/>
    <property type="match status" value="1"/>
</dbReference>
<sequence length="537" mass="56683">MDYDDDAMSAMAPTPTASAALSSSLLRSPHSAAPLDASAVFAEPVDTAAPAVVVSSRPAAGPEVVVGAAAGGAAGRGEDDGDGEDGVGGGDRRGGAPDADASIAAAAALTDALLLGDGAGGSNGSGKNGAEAEVGGPMALGSAPANAATMVVAVVDPVKHGSGIDAFVSYKVQSRAAIHVGSEGGVTSVIRRYRDFLWLHDQLQATQPGIIVPPLPEKVALGRFHVDFIEHRRRELERFLVRLTRHAHIKTSSVLARFLADPDTLPSTKSKKADLVAAMRGFGRTLSALSGVSPATTIPGEADSVFTQQTALLAMREAQLAQLIHALESCVKRRRQMADAFDVVAGAAQELGASSAARSLSDDLMRFGYSTERLCVVYQEMTNNEIVFFVDALREYVRTIEAAKVALSSRAAAYNGWQSAIRAHQQAQTRLNRMAAAPEKYGDRVPEQRAAVEHARAAANEAKLAFDDISDMLESEFKRVERERIRDFRAALTMEIRTQVSHQTKVRNTWVRLLDELVHRGPEAAAAVADAAASDDS</sequence>
<protein>
    <recommendedName>
        <fullName evidence="2">PX domain-containing protein</fullName>
    </recommendedName>
</protein>
<evidence type="ECO:0000259" key="2">
    <source>
        <dbReference type="PROSITE" id="PS50195"/>
    </source>
</evidence>
<dbReference type="AlphaFoldDB" id="A0A0L0D4Q5"/>
<dbReference type="CDD" id="cd07596">
    <property type="entry name" value="BAR_SNX"/>
    <property type="match status" value="1"/>
</dbReference>
<feature type="region of interest" description="Disordered" evidence="1">
    <location>
        <begin position="71"/>
        <end position="98"/>
    </location>
</feature>
<gene>
    <name evidence="3" type="ORF">AMSG_03739</name>
</gene>
<dbReference type="Pfam" id="PF09325">
    <property type="entry name" value="Vps5"/>
    <property type="match status" value="1"/>
</dbReference>
<dbReference type="InterPro" id="IPR015404">
    <property type="entry name" value="Vps5_C"/>
</dbReference>
<keyword evidence="4" id="KW-1185">Reference proteome</keyword>
<feature type="domain" description="PX" evidence="2">
    <location>
        <begin position="148"/>
        <end position="266"/>
    </location>
</feature>
<dbReference type="InterPro" id="IPR036871">
    <property type="entry name" value="PX_dom_sf"/>
</dbReference>